<dbReference type="InterPro" id="IPR047952">
    <property type="entry name" value="Transpos_IS4"/>
</dbReference>
<dbReference type="EMBL" id="JAXBLV010000089">
    <property type="protein sequence ID" value="MDY3559187.1"/>
    <property type="molecule type" value="Genomic_DNA"/>
</dbReference>
<evidence type="ECO:0000259" key="2">
    <source>
        <dbReference type="Pfam" id="PF01609"/>
    </source>
</evidence>
<feature type="domain" description="Transposase IS4-like" evidence="2">
    <location>
        <begin position="68"/>
        <end position="279"/>
    </location>
</feature>
<reference evidence="4" key="1">
    <citation type="journal article" date="2023" name="Mar. Drugs">
        <title>Gemmata algarum, a Novel Planctomycete Isolated from an Algal Mat, Displays Antimicrobial Activity.</title>
        <authorList>
            <person name="Kumar G."/>
            <person name="Kallscheuer N."/>
            <person name="Kashif M."/>
            <person name="Ahamad S."/>
            <person name="Jagadeeshwari U."/>
            <person name="Pannikurungottu S."/>
            <person name="Haufschild T."/>
            <person name="Kabuu M."/>
            <person name="Sasikala C."/>
            <person name="Jogler C."/>
            <person name="Ramana C."/>
        </authorList>
    </citation>
    <scope>NUCLEOTIDE SEQUENCE [LARGE SCALE GENOMIC DNA]</scope>
    <source>
        <strain evidence="4">JC673</strain>
    </source>
</reference>
<proteinExistence type="predicted"/>
<gene>
    <name evidence="3" type="ORF">R5W23_006390</name>
</gene>
<evidence type="ECO:0000313" key="3">
    <source>
        <dbReference type="EMBL" id="MDY3559187.1"/>
    </source>
</evidence>
<keyword evidence="1" id="KW-0472">Membrane</keyword>
<keyword evidence="1" id="KW-1133">Transmembrane helix</keyword>
<dbReference type="PANTHER" id="PTHR37529">
    <property type="entry name" value="TRANSPOSASE INSG FOR INSERTION SEQUENCE ELEMENT IS4-RELATED"/>
    <property type="match status" value="1"/>
</dbReference>
<accession>A0ABU5EXJ1</accession>
<dbReference type="NCBIfam" id="NF033592">
    <property type="entry name" value="transpos_IS4_1"/>
    <property type="match status" value="1"/>
</dbReference>
<name>A0ABU5EXJ1_9BACT</name>
<keyword evidence="4" id="KW-1185">Reference proteome</keyword>
<protein>
    <submittedName>
        <fullName evidence="3">IS4 family transposase</fullName>
    </submittedName>
</protein>
<dbReference type="InterPro" id="IPR012337">
    <property type="entry name" value="RNaseH-like_sf"/>
</dbReference>
<keyword evidence="1" id="KW-0812">Transmembrane</keyword>
<feature type="non-terminal residue" evidence="3">
    <location>
        <position position="1"/>
    </location>
</feature>
<dbReference type="PANTHER" id="PTHR37529:SF1">
    <property type="entry name" value="TRANSPOSASE INSG FOR INSERTION SEQUENCE ELEMENT IS4-RELATED"/>
    <property type="match status" value="1"/>
</dbReference>
<organism evidence="3 4">
    <name type="scientific">Gemmata algarum</name>
    <dbReference type="NCBI Taxonomy" id="2975278"/>
    <lineage>
        <taxon>Bacteria</taxon>
        <taxon>Pseudomonadati</taxon>
        <taxon>Planctomycetota</taxon>
        <taxon>Planctomycetia</taxon>
        <taxon>Gemmatales</taxon>
        <taxon>Gemmataceae</taxon>
        <taxon>Gemmata</taxon>
    </lineage>
</organism>
<feature type="transmembrane region" description="Helical" evidence="1">
    <location>
        <begin position="106"/>
        <end position="126"/>
    </location>
</feature>
<evidence type="ECO:0000256" key="1">
    <source>
        <dbReference type="SAM" id="Phobius"/>
    </source>
</evidence>
<sequence>QCLSTSKSCAAVARAVALRVTLGLHPCSEATGAYCKARAKLPVALLSRLATPSGDELERHAPKEWQWKGRRVLLGDGTTLSGPDTPANQAAYPQHTNQKRGLGFPLIRVVVLLGFATGALVGAAIGPAKGKEAGEMALLRELLDRFQAGDVFVADRAYCSYWLVAALPARGVDVAIRLHQSRHDDFGAGTRRGDDDHVVTWTRPARPGWMDKATYHATPKAVTVREVRFRVERPGYRTREIIVATTRTDATAYTREDLAQLYHHRWRVELSIRDIKQTLAMDV</sequence>
<dbReference type="RefSeq" id="WP_320685996.1">
    <property type="nucleotide sequence ID" value="NZ_JAXBLV010000089.1"/>
</dbReference>
<dbReference type="InterPro" id="IPR002559">
    <property type="entry name" value="Transposase_11"/>
</dbReference>
<dbReference type="Pfam" id="PF01609">
    <property type="entry name" value="DDE_Tnp_1"/>
    <property type="match status" value="1"/>
</dbReference>
<dbReference type="Proteomes" id="UP001272242">
    <property type="component" value="Unassembled WGS sequence"/>
</dbReference>
<evidence type="ECO:0000313" key="4">
    <source>
        <dbReference type="Proteomes" id="UP001272242"/>
    </source>
</evidence>
<comment type="caution">
    <text evidence="3">The sequence shown here is derived from an EMBL/GenBank/DDBJ whole genome shotgun (WGS) entry which is preliminary data.</text>
</comment>
<dbReference type="SUPFAM" id="SSF53098">
    <property type="entry name" value="Ribonuclease H-like"/>
    <property type="match status" value="1"/>
</dbReference>